<dbReference type="InterPro" id="IPR005135">
    <property type="entry name" value="Endo/exonuclease/phosphatase"/>
</dbReference>
<keyword evidence="7" id="KW-0378">Hydrolase</keyword>
<comment type="cofactor">
    <cofactor evidence="2">
        <name>Mg(2+)</name>
        <dbReference type="ChEBI" id="CHEBI:18420"/>
    </cofactor>
</comment>
<evidence type="ECO:0000256" key="1">
    <source>
        <dbReference type="ARBA" id="ARBA00001936"/>
    </source>
</evidence>
<reference evidence="12 13" key="1">
    <citation type="journal article" date="2018" name="Front. Microbiol.">
        <title>Genome-Wide Analysis of Corynespora cassiicola Leaf Fall Disease Putative Effectors.</title>
        <authorList>
            <person name="Lopez D."/>
            <person name="Ribeiro S."/>
            <person name="Label P."/>
            <person name="Fumanal B."/>
            <person name="Venisse J.S."/>
            <person name="Kohler A."/>
            <person name="de Oliveira R.R."/>
            <person name="Labutti K."/>
            <person name="Lipzen A."/>
            <person name="Lail K."/>
            <person name="Bauer D."/>
            <person name="Ohm R.A."/>
            <person name="Barry K.W."/>
            <person name="Spatafora J."/>
            <person name="Grigoriev I.V."/>
            <person name="Martin F.M."/>
            <person name="Pujade-Renaud V."/>
        </authorList>
    </citation>
    <scope>NUCLEOTIDE SEQUENCE [LARGE SCALE GENOMIC DNA]</scope>
    <source>
        <strain evidence="12 13">Philippines</strain>
    </source>
</reference>
<evidence type="ECO:0000256" key="2">
    <source>
        <dbReference type="ARBA" id="ARBA00001946"/>
    </source>
</evidence>
<keyword evidence="10" id="KW-0539">Nucleus</keyword>
<gene>
    <name evidence="12" type="ORF">BS50DRAFT_388456</name>
</gene>
<protein>
    <recommendedName>
        <fullName evidence="11">Endonuclease/exonuclease/phosphatase domain-containing protein</fullName>
    </recommendedName>
</protein>
<evidence type="ECO:0000256" key="9">
    <source>
        <dbReference type="ARBA" id="ARBA00023204"/>
    </source>
</evidence>
<comment type="subcellular location">
    <subcellularLocation>
        <location evidence="3">Nucleus</location>
        <location evidence="3">PML body</location>
    </subcellularLocation>
</comment>
<evidence type="ECO:0000256" key="8">
    <source>
        <dbReference type="ARBA" id="ARBA00022842"/>
    </source>
</evidence>
<dbReference type="PANTHER" id="PTHR15822">
    <property type="entry name" value="TRAF AND TNF RECEPTOR-ASSOCIATED PROTEIN"/>
    <property type="match status" value="1"/>
</dbReference>
<dbReference type="InterPro" id="IPR051547">
    <property type="entry name" value="TDP2-like"/>
</dbReference>
<dbReference type="GO" id="GO:0006302">
    <property type="term" value="P:double-strand break repair"/>
    <property type="evidence" value="ECO:0007669"/>
    <property type="project" value="TreeGrafter"/>
</dbReference>
<organism evidence="12 13">
    <name type="scientific">Corynespora cassiicola Philippines</name>
    <dbReference type="NCBI Taxonomy" id="1448308"/>
    <lineage>
        <taxon>Eukaryota</taxon>
        <taxon>Fungi</taxon>
        <taxon>Dikarya</taxon>
        <taxon>Ascomycota</taxon>
        <taxon>Pezizomycotina</taxon>
        <taxon>Dothideomycetes</taxon>
        <taxon>Pleosporomycetidae</taxon>
        <taxon>Pleosporales</taxon>
        <taxon>Corynesporascaceae</taxon>
        <taxon>Corynespora</taxon>
    </lineage>
</organism>
<dbReference type="GO" id="GO:0046872">
    <property type="term" value="F:metal ion binding"/>
    <property type="evidence" value="ECO:0007669"/>
    <property type="project" value="UniProtKB-KW"/>
</dbReference>
<evidence type="ECO:0000313" key="12">
    <source>
        <dbReference type="EMBL" id="PSN67292.1"/>
    </source>
</evidence>
<evidence type="ECO:0000256" key="6">
    <source>
        <dbReference type="ARBA" id="ARBA00022763"/>
    </source>
</evidence>
<dbReference type="AlphaFoldDB" id="A0A2T2NPC0"/>
<accession>A0A2T2NPC0</accession>
<dbReference type="EMBL" id="KZ678135">
    <property type="protein sequence ID" value="PSN67292.1"/>
    <property type="molecule type" value="Genomic_DNA"/>
</dbReference>
<dbReference type="Gene3D" id="3.60.10.10">
    <property type="entry name" value="Endonuclease/exonuclease/phosphatase"/>
    <property type="match status" value="1"/>
</dbReference>
<name>A0A2T2NPC0_CORCC</name>
<feature type="domain" description="Endonuclease/exonuclease/phosphatase" evidence="11">
    <location>
        <begin position="63"/>
        <end position="301"/>
    </location>
</feature>
<proteinExistence type="predicted"/>
<dbReference type="Pfam" id="PF03372">
    <property type="entry name" value="Exo_endo_phos"/>
    <property type="match status" value="1"/>
</dbReference>
<comment type="cofactor">
    <cofactor evidence="1">
        <name>Mn(2+)</name>
        <dbReference type="ChEBI" id="CHEBI:29035"/>
    </cofactor>
</comment>
<dbReference type="SUPFAM" id="SSF56219">
    <property type="entry name" value="DNase I-like"/>
    <property type="match status" value="1"/>
</dbReference>
<evidence type="ECO:0000256" key="3">
    <source>
        <dbReference type="ARBA" id="ARBA00004322"/>
    </source>
</evidence>
<dbReference type="OrthoDB" id="9975959at2759"/>
<dbReference type="GO" id="GO:0004518">
    <property type="term" value="F:nuclease activity"/>
    <property type="evidence" value="ECO:0007669"/>
    <property type="project" value="UniProtKB-KW"/>
</dbReference>
<dbReference type="PANTHER" id="PTHR15822:SF4">
    <property type="entry name" value="TYROSYL-DNA PHOSPHODIESTERASE 2"/>
    <property type="match status" value="1"/>
</dbReference>
<evidence type="ECO:0000256" key="4">
    <source>
        <dbReference type="ARBA" id="ARBA00022722"/>
    </source>
</evidence>
<dbReference type="GO" id="GO:0003697">
    <property type="term" value="F:single-stranded DNA binding"/>
    <property type="evidence" value="ECO:0007669"/>
    <property type="project" value="TreeGrafter"/>
</dbReference>
<dbReference type="Proteomes" id="UP000240883">
    <property type="component" value="Unassembled WGS sequence"/>
</dbReference>
<dbReference type="InterPro" id="IPR036691">
    <property type="entry name" value="Endo/exonu/phosph_ase_sf"/>
</dbReference>
<keyword evidence="4" id="KW-0540">Nuclease</keyword>
<keyword evidence="13" id="KW-1185">Reference proteome</keyword>
<keyword evidence="5" id="KW-0479">Metal-binding</keyword>
<dbReference type="CDD" id="cd09080">
    <property type="entry name" value="TDP2"/>
    <property type="match status" value="1"/>
</dbReference>
<keyword evidence="6" id="KW-0227">DNA damage</keyword>
<evidence type="ECO:0000259" key="11">
    <source>
        <dbReference type="Pfam" id="PF03372"/>
    </source>
</evidence>
<dbReference type="GO" id="GO:0070260">
    <property type="term" value="F:5'-tyrosyl-DNA phosphodiesterase activity"/>
    <property type="evidence" value="ECO:0007669"/>
    <property type="project" value="TreeGrafter"/>
</dbReference>
<sequence>MLSRIWNQVNFWRQDTPLPVSTNTKPVYQQWHHFCQGHWTPTHEKGAPSGGYKHRWETALHLVSWNVDSGAPFPGPRIIALFDTIKSLERVDVIFLQEVSRTALKTLLADPWVQQHYILSDVDNSKFRNQSFITVTLISKLCLSQNSLALGSVWRLALPSRFERDALCCDLLLNQSGKITRIRLVNVHLDSLPIKPSRRPEQLSIVASYLRTASYGLVAGDFNPVLPEDEEIVEINGLVDAWQQLHPEDPGFTWGVEGDMPFPPGRLDKVAHYGLTPSSMRILATGSREFSANEETEFSDHHGLYFVFSWSKNAPAN</sequence>
<keyword evidence="9" id="KW-0234">DNA repair</keyword>
<dbReference type="GO" id="GO:0005737">
    <property type="term" value="C:cytoplasm"/>
    <property type="evidence" value="ECO:0007669"/>
    <property type="project" value="TreeGrafter"/>
</dbReference>
<evidence type="ECO:0000256" key="10">
    <source>
        <dbReference type="ARBA" id="ARBA00023242"/>
    </source>
</evidence>
<keyword evidence="8" id="KW-0460">Magnesium</keyword>
<evidence type="ECO:0000256" key="5">
    <source>
        <dbReference type="ARBA" id="ARBA00022723"/>
    </source>
</evidence>
<evidence type="ECO:0000256" key="7">
    <source>
        <dbReference type="ARBA" id="ARBA00022801"/>
    </source>
</evidence>
<evidence type="ECO:0000313" key="13">
    <source>
        <dbReference type="Proteomes" id="UP000240883"/>
    </source>
</evidence>